<dbReference type="Proteomes" id="UP000677152">
    <property type="component" value="Chromosome"/>
</dbReference>
<dbReference type="NCBIfam" id="TIGR02678">
    <property type="entry name" value="TIGR02678 family protein"/>
    <property type="match status" value="1"/>
</dbReference>
<proteinExistence type="predicted"/>
<gene>
    <name evidence="1" type="ORF">KCV87_15725</name>
</gene>
<dbReference type="AlphaFoldDB" id="A0AA45LCH3"/>
<dbReference type="InterPro" id="IPR013494">
    <property type="entry name" value="CHP02678"/>
</dbReference>
<accession>A0AA45LCH3</accession>
<name>A0AA45LCH3_9PSEU</name>
<dbReference type="EMBL" id="CP073249">
    <property type="protein sequence ID" value="QUF07346.1"/>
    <property type="molecule type" value="Genomic_DNA"/>
</dbReference>
<organism evidence="1 2">
    <name type="scientific">Actinosynnema pretiosum subsp. pretiosum</name>
    <dbReference type="NCBI Taxonomy" id="103721"/>
    <lineage>
        <taxon>Bacteria</taxon>
        <taxon>Bacillati</taxon>
        <taxon>Actinomycetota</taxon>
        <taxon>Actinomycetes</taxon>
        <taxon>Pseudonocardiales</taxon>
        <taxon>Pseudonocardiaceae</taxon>
        <taxon>Actinosynnema</taxon>
    </lineage>
</organism>
<sequence>MSNLANQLAIAERDEVARAIRLLLARPLLTAGSAPDEFDLVRRRHVPVTKWFDYYLGWSLVVEPRLGYARLAKVGTSADGHRPARRRKSNREPFDRTRYVLMCVVAAELLRTPRTTIGMLAERVVQACAVDPLLPGFDTSSKAERRAFSDALRLLEGTGAVEAVDGATESYVDSNDAKVLYRVDATLLMRLLASPVGASQVGVPAEEAATRFPELLAGLSRERRYGSLERPTSEVQRNLWARHSAFRRVFDDPAAHRDELTEQQLGYLASPTGGQLLRKAAEEAGFQLEERAEGYMLVDPDGLATDSRFPDDSTAKVAALHLLDVLNSASGPVPVAGLATTTAHLLREHPGWAKGYRGPSGPDRLVADALDVLLAFGLARRDGVTVRALPAAARYALGEARTTGSEEDA</sequence>
<reference evidence="1" key="1">
    <citation type="submission" date="2021-04" db="EMBL/GenBank/DDBJ databases">
        <title>Genomic sequence of Actinosynnema pretiosum subsp. pretiosum ATCC 31280 (C-14919).</title>
        <authorList>
            <person name="Bai L."/>
            <person name="Wang X."/>
            <person name="Xiao Y."/>
        </authorList>
    </citation>
    <scope>NUCLEOTIDE SEQUENCE</scope>
    <source>
        <strain evidence="1">ATCC 31280</strain>
    </source>
</reference>
<dbReference type="Pfam" id="PF09661">
    <property type="entry name" value="DUF2398"/>
    <property type="match status" value="1"/>
</dbReference>
<evidence type="ECO:0000313" key="2">
    <source>
        <dbReference type="Proteomes" id="UP000677152"/>
    </source>
</evidence>
<protein>
    <submittedName>
        <fullName evidence="1">TIGR02678 family protein</fullName>
    </submittedName>
</protein>
<evidence type="ECO:0000313" key="1">
    <source>
        <dbReference type="EMBL" id="QUF07346.1"/>
    </source>
</evidence>